<accession>A0ABQ4G2C1</accession>
<dbReference type="EMBL" id="BOOC01000020">
    <property type="protein sequence ID" value="GIH41228.1"/>
    <property type="molecule type" value="Genomic_DNA"/>
</dbReference>
<gene>
    <name evidence="1" type="ORF">Mco01_42280</name>
</gene>
<keyword evidence="2" id="KW-1185">Reference proteome</keyword>
<sequence length="68" mass="6653">MGAADAAAGEPADAWAAAGAIVTRAAATAIPVRTRAAVIGRSLLALAKMGRVSAARLSTRLPSPEPGT</sequence>
<comment type="caution">
    <text evidence="1">The sequence shown here is derived from an EMBL/GenBank/DDBJ whole genome shotgun (WGS) entry which is preliminary data.</text>
</comment>
<protein>
    <submittedName>
        <fullName evidence="1">Uncharacterized protein</fullName>
    </submittedName>
</protein>
<evidence type="ECO:0000313" key="1">
    <source>
        <dbReference type="EMBL" id="GIH41228.1"/>
    </source>
</evidence>
<evidence type="ECO:0000313" key="2">
    <source>
        <dbReference type="Proteomes" id="UP000603904"/>
    </source>
</evidence>
<proteinExistence type="predicted"/>
<dbReference type="Proteomes" id="UP000603904">
    <property type="component" value="Unassembled WGS sequence"/>
</dbReference>
<organism evidence="1 2">
    <name type="scientific">Microbispora corallina</name>
    <dbReference type="NCBI Taxonomy" id="83302"/>
    <lineage>
        <taxon>Bacteria</taxon>
        <taxon>Bacillati</taxon>
        <taxon>Actinomycetota</taxon>
        <taxon>Actinomycetes</taxon>
        <taxon>Streptosporangiales</taxon>
        <taxon>Streptosporangiaceae</taxon>
        <taxon>Microbispora</taxon>
    </lineage>
</organism>
<reference evidence="1 2" key="1">
    <citation type="submission" date="2021-01" db="EMBL/GenBank/DDBJ databases">
        <title>Whole genome shotgun sequence of Microbispora corallina NBRC 16416.</title>
        <authorList>
            <person name="Komaki H."/>
            <person name="Tamura T."/>
        </authorList>
    </citation>
    <scope>NUCLEOTIDE SEQUENCE [LARGE SCALE GENOMIC DNA]</scope>
    <source>
        <strain evidence="1 2">NBRC 16416</strain>
    </source>
</reference>
<name>A0ABQ4G2C1_9ACTN</name>